<proteinExistence type="inferred from homology"/>
<evidence type="ECO:0000256" key="8">
    <source>
        <dbReference type="SAM" id="Phobius"/>
    </source>
</evidence>
<evidence type="ECO:0000256" key="2">
    <source>
        <dbReference type="ARBA" id="ARBA00006939"/>
    </source>
</evidence>
<dbReference type="GO" id="GO:0005886">
    <property type="term" value="C:plasma membrane"/>
    <property type="evidence" value="ECO:0007669"/>
    <property type="project" value="UniProtKB-SubCell"/>
</dbReference>
<evidence type="ECO:0000256" key="1">
    <source>
        <dbReference type="ARBA" id="ARBA00004651"/>
    </source>
</evidence>
<evidence type="ECO:0000256" key="5">
    <source>
        <dbReference type="ARBA" id="ARBA00022833"/>
    </source>
</evidence>
<evidence type="ECO:0000256" key="3">
    <source>
        <dbReference type="ARBA" id="ARBA00022475"/>
    </source>
</evidence>
<dbReference type="PANTHER" id="PTHR11040">
    <property type="entry name" value="ZINC/IRON TRANSPORTER"/>
    <property type="match status" value="1"/>
</dbReference>
<evidence type="ECO:0000256" key="4">
    <source>
        <dbReference type="ARBA" id="ARBA00022692"/>
    </source>
</evidence>
<dbReference type="OrthoDB" id="9787346at2"/>
<keyword evidence="10" id="KW-1185">Reference proteome</keyword>
<keyword evidence="6 8" id="KW-1133">Transmembrane helix</keyword>
<evidence type="ECO:0000256" key="7">
    <source>
        <dbReference type="ARBA" id="ARBA00023136"/>
    </source>
</evidence>
<evidence type="ECO:0000313" key="10">
    <source>
        <dbReference type="Proteomes" id="UP000198897"/>
    </source>
</evidence>
<sequence length="243" mass="26272">MDSNVMVMTASALVTGLGAIPVLFIRNISHRRMDAILAYTAGVMMAASTYGLIPASLKLTNLYILGFGVLAGALLLNMLEYFIPHTDMDHERDDIILSSQSWMLVVAMTLHNIPEGLSVGASLASEIENLGLVVALSMALQNAPEGFLVAIFLVNQRVSKLIAITFAMATGVTECLAGFAGLYLVQFAMFLVPYGLAFAAGAMLFIVYKELIPESHGHGYERLATFSFLLGLLSMIGLVEWFR</sequence>
<gene>
    <name evidence="9" type="ORF">SAMN05216353_10972</name>
</gene>
<feature type="transmembrane region" description="Helical" evidence="8">
    <location>
        <begin position="161"/>
        <end position="185"/>
    </location>
</feature>
<dbReference type="InterPro" id="IPR003689">
    <property type="entry name" value="ZIP"/>
</dbReference>
<dbReference type="Pfam" id="PF02535">
    <property type="entry name" value="Zip"/>
    <property type="match status" value="1"/>
</dbReference>
<keyword evidence="5" id="KW-0862">Zinc</keyword>
<comment type="similarity">
    <text evidence="2">Belongs to the ZIP transporter (TC 2.A.5) family.</text>
</comment>
<dbReference type="Proteomes" id="UP000198897">
    <property type="component" value="Unassembled WGS sequence"/>
</dbReference>
<name>A0A1I2LRL4_9BACI</name>
<protein>
    <submittedName>
        <fullName evidence="9">Zinc transporter, ZIP family</fullName>
    </submittedName>
</protein>
<feature type="transmembrane region" description="Helical" evidence="8">
    <location>
        <begin position="6"/>
        <end position="24"/>
    </location>
</feature>
<organism evidence="9 10">
    <name type="scientific">Halobacillus alkaliphilus</name>
    <dbReference type="NCBI Taxonomy" id="396056"/>
    <lineage>
        <taxon>Bacteria</taxon>
        <taxon>Bacillati</taxon>
        <taxon>Bacillota</taxon>
        <taxon>Bacilli</taxon>
        <taxon>Bacillales</taxon>
        <taxon>Bacillaceae</taxon>
        <taxon>Halobacillus</taxon>
    </lineage>
</organism>
<dbReference type="PANTHER" id="PTHR11040:SF211">
    <property type="entry name" value="ZINC TRANSPORTER ZIP11"/>
    <property type="match status" value="1"/>
</dbReference>
<dbReference type="EMBL" id="FOOG01000009">
    <property type="protein sequence ID" value="SFF79691.1"/>
    <property type="molecule type" value="Genomic_DNA"/>
</dbReference>
<feature type="transmembrane region" description="Helical" evidence="8">
    <location>
        <begin position="63"/>
        <end position="83"/>
    </location>
</feature>
<evidence type="ECO:0000256" key="6">
    <source>
        <dbReference type="ARBA" id="ARBA00022989"/>
    </source>
</evidence>
<evidence type="ECO:0000313" key="9">
    <source>
        <dbReference type="EMBL" id="SFF79691.1"/>
    </source>
</evidence>
<feature type="transmembrane region" description="Helical" evidence="8">
    <location>
        <begin position="36"/>
        <end position="57"/>
    </location>
</feature>
<dbReference type="AlphaFoldDB" id="A0A1I2LRL4"/>
<comment type="subcellular location">
    <subcellularLocation>
        <location evidence="1">Cell membrane</location>
        <topology evidence="1">Multi-pass membrane protein</topology>
    </subcellularLocation>
</comment>
<accession>A0A1I2LRL4</accession>
<keyword evidence="4 8" id="KW-0812">Transmembrane</keyword>
<keyword evidence="3" id="KW-1003">Cell membrane</keyword>
<reference evidence="10" key="1">
    <citation type="submission" date="2016-10" db="EMBL/GenBank/DDBJ databases">
        <authorList>
            <person name="Varghese N."/>
            <person name="Submissions S."/>
        </authorList>
    </citation>
    <scope>NUCLEOTIDE SEQUENCE [LARGE SCALE GENOMIC DNA]</scope>
    <source>
        <strain evidence="10">FP5</strain>
    </source>
</reference>
<feature type="transmembrane region" description="Helical" evidence="8">
    <location>
        <begin position="133"/>
        <end position="154"/>
    </location>
</feature>
<keyword evidence="7 8" id="KW-0472">Membrane</keyword>
<dbReference type="RefSeq" id="WP_089751432.1">
    <property type="nucleotide sequence ID" value="NZ_FOOG01000009.1"/>
</dbReference>
<feature type="transmembrane region" description="Helical" evidence="8">
    <location>
        <begin position="191"/>
        <end position="211"/>
    </location>
</feature>
<dbReference type="GO" id="GO:0005385">
    <property type="term" value="F:zinc ion transmembrane transporter activity"/>
    <property type="evidence" value="ECO:0007669"/>
    <property type="project" value="TreeGrafter"/>
</dbReference>
<feature type="transmembrane region" description="Helical" evidence="8">
    <location>
        <begin position="223"/>
        <end position="242"/>
    </location>
</feature>